<feature type="binding site" evidence="8">
    <location>
        <position position="978"/>
    </location>
    <ligand>
        <name>Zn(2+)</name>
        <dbReference type="ChEBI" id="CHEBI:29105"/>
        <label>1</label>
    </ligand>
</feature>
<evidence type="ECO:0000256" key="1">
    <source>
        <dbReference type="ARBA" id="ARBA00004703"/>
    </source>
</evidence>
<dbReference type="InterPro" id="IPR023174">
    <property type="entry name" value="PDEase_CS"/>
</dbReference>
<dbReference type="NCBIfam" id="TIGR00229">
    <property type="entry name" value="sensory_box"/>
    <property type="match status" value="1"/>
</dbReference>
<comment type="pathway">
    <text evidence="1">Purine metabolism; 3',5'-cyclic AMP degradation; AMP from 3',5'-cyclic AMP: step 1/1.</text>
</comment>
<dbReference type="InterPro" id="IPR011006">
    <property type="entry name" value="CheY-like_superfamily"/>
</dbReference>
<dbReference type="Gene3D" id="3.40.50.2300">
    <property type="match status" value="1"/>
</dbReference>
<gene>
    <name evidence="14" type="primary">LOC118405865</name>
</gene>
<feature type="binding site" evidence="7">
    <location>
        <position position="1112"/>
    </location>
    <ligand>
        <name>AMP</name>
        <dbReference type="ChEBI" id="CHEBI:456215"/>
    </ligand>
</feature>
<keyword evidence="3 8" id="KW-0479">Metal-binding</keyword>
<evidence type="ECO:0000256" key="5">
    <source>
        <dbReference type="ARBA" id="ARBA00023149"/>
    </source>
</evidence>
<reference evidence="13" key="1">
    <citation type="journal article" date="2020" name="Nat. Ecol. Evol.">
        <title>Deeply conserved synteny resolves early events in vertebrate evolution.</title>
        <authorList>
            <person name="Simakov O."/>
            <person name="Marletaz F."/>
            <person name="Yue J.X."/>
            <person name="O'Connell B."/>
            <person name="Jenkins J."/>
            <person name="Brandt A."/>
            <person name="Calef R."/>
            <person name="Tung C.H."/>
            <person name="Huang T.K."/>
            <person name="Schmutz J."/>
            <person name="Satoh N."/>
            <person name="Yu J.K."/>
            <person name="Putnam N.H."/>
            <person name="Green R.E."/>
            <person name="Rokhsar D.S."/>
        </authorList>
    </citation>
    <scope>NUCLEOTIDE SEQUENCE [LARGE SCALE GENOMIC DNA]</scope>
    <source>
        <strain evidence="13">S238N-H82</strain>
    </source>
</reference>
<dbReference type="Pfam" id="PF08629">
    <property type="entry name" value="PDE8"/>
    <property type="match status" value="1"/>
</dbReference>
<dbReference type="InterPro" id="IPR023088">
    <property type="entry name" value="PDEase"/>
</dbReference>
<dbReference type="FunFam" id="1.10.1300.10:FF:000002">
    <property type="entry name" value="Phosphodiesterase"/>
    <property type="match status" value="1"/>
</dbReference>
<dbReference type="Pfam" id="PF13426">
    <property type="entry name" value="PAS_9"/>
    <property type="match status" value="1"/>
</dbReference>
<dbReference type="PROSITE" id="PS50112">
    <property type="entry name" value="PAS"/>
    <property type="match status" value="1"/>
</dbReference>
<dbReference type="InterPro" id="IPR035965">
    <property type="entry name" value="PAS-like_dom_sf"/>
</dbReference>
<evidence type="ECO:0000256" key="8">
    <source>
        <dbReference type="PIRSR" id="PIRSR623088-3"/>
    </source>
</evidence>
<dbReference type="GO" id="GO:0007165">
    <property type="term" value="P:signal transduction"/>
    <property type="evidence" value="ECO:0007669"/>
    <property type="project" value="InterPro"/>
</dbReference>
<dbReference type="PROSITE" id="PS00126">
    <property type="entry name" value="PDEASE_I_1"/>
    <property type="match status" value="1"/>
</dbReference>
<comment type="cofactor">
    <cofactor evidence="9">
        <name>a divalent metal cation</name>
        <dbReference type="ChEBI" id="CHEBI:60240"/>
    </cofactor>
    <text evidence="9">Binds 2 divalent metal cations per subunit. Site 1 may preferentially bind zinc ions, while site 2 has a preference for magnesium and/or manganese ions.</text>
</comment>
<dbReference type="InterPro" id="IPR057304">
    <property type="entry name" value="PDE8-like_REC_N"/>
</dbReference>
<dbReference type="PRINTS" id="PR00387">
    <property type="entry name" value="PDIESTERASE1"/>
</dbReference>
<dbReference type="CDD" id="cd00130">
    <property type="entry name" value="PAS"/>
    <property type="match status" value="1"/>
</dbReference>
<dbReference type="AlphaFoldDB" id="A0A9J7HPG9"/>
<dbReference type="InterPro" id="IPR036971">
    <property type="entry name" value="PDEase_catalytic_dom_sf"/>
</dbReference>
<keyword evidence="4 9" id="KW-0378">Hydrolase</keyword>
<feature type="compositionally biased region" description="Polar residues" evidence="10">
    <location>
        <begin position="362"/>
        <end position="383"/>
    </location>
</feature>
<feature type="binding site" evidence="8">
    <location>
        <position position="977"/>
    </location>
    <ligand>
        <name>Zn(2+)</name>
        <dbReference type="ChEBI" id="CHEBI:29105"/>
        <label>1</label>
    </ligand>
</feature>
<feature type="domain" description="PDEase" evidence="12">
    <location>
        <begin position="861"/>
        <end position="1206"/>
    </location>
</feature>
<dbReference type="CDD" id="cd00077">
    <property type="entry name" value="HDc"/>
    <property type="match status" value="1"/>
</dbReference>
<evidence type="ECO:0000256" key="3">
    <source>
        <dbReference type="ARBA" id="ARBA00022723"/>
    </source>
</evidence>
<dbReference type="PANTHER" id="PTHR11347">
    <property type="entry name" value="CYCLIC NUCLEOTIDE PHOSPHODIESTERASE"/>
    <property type="match status" value="1"/>
</dbReference>
<feature type="compositionally biased region" description="Basic and acidic residues" evidence="10">
    <location>
        <begin position="509"/>
        <end position="596"/>
    </location>
</feature>
<feature type="compositionally biased region" description="Basic and acidic residues" evidence="10">
    <location>
        <begin position="614"/>
        <end position="633"/>
    </location>
</feature>
<evidence type="ECO:0000313" key="13">
    <source>
        <dbReference type="Proteomes" id="UP000001554"/>
    </source>
</evidence>
<feature type="binding site" evidence="8">
    <location>
        <position position="978"/>
    </location>
    <ligand>
        <name>Zn(2+)</name>
        <dbReference type="ChEBI" id="CHEBI:29105"/>
        <label>2</label>
    </ligand>
</feature>
<dbReference type="InterPro" id="IPR000014">
    <property type="entry name" value="PAS"/>
</dbReference>
<feature type="binding site" evidence="7">
    <location>
        <position position="1164"/>
    </location>
    <ligand>
        <name>AMP</name>
        <dbReference type="ChEBI" id="CHEBI:456215"/>
    </ligand>
</feature>
<dbReference type="InterPro" id="IPR003607">
    <property type="entry name" value="HD/PDEase_dom"/>
</dbReference>
<dbReference type="GO" id="GO:0141162">
    <property type="term" value="P:negative regulation of cAMP/PKA signal transduction"/>
    <property type="evidence" value="ECO:0000318"/>
    <property type="project" value="GO_Central"/>
</dbReference>
<dbReference type="GO" id="GO:0047555">
    <property type="term" value="F:3',5'-cyclic-GMP phosphodiesterase activity"/>
    <property type="evidence" value="ECO:0000318"/>
    <property type="project" value="GO_Central"/>
</dbReference>
<dbReference type="RefSeq" id="XP_035661619.1">
    <property type="nucleotide sequence ID" value="XM_035805726.1"/>
</dbReference>
<dbReference type="OrthoDB" id="189220at2759"/>
<feature type="active site" description="Proton donor" evidence="6">
    <location>
        <position position="937"/>
    </location>
</feature>
<dbReference type="GO" id="GO:0004115">
    <property type="term" value="F:3',5'-cyclic-AMP phosphodiesterase activity"/>
    <property type="evidence" value="ECO:0000318"/>
    <property type="project" value="GO_Central"/>
</dbReference>
<evidence type="ECO:0000259" key="11">
    <source>
        <dbReference type="PROSITE" id="PS50112"/>
    </source>
</evidence>
<keyword evidence="13" id="KW-1185">Reference proteome</keyword>
<feature type="compositionally biased region" description="Basic and acidic residues" evidence="10">
    <location>
        <begin position="656"/>
        <end position="680"/>
    </location>
</feature>
<accession>A0A9J7HPG9</accession>
<organism evidence="13 14">
    <name type="scientific">Branchiostoma floridae</name>
    <name type="common">Florida lancelet</name>
    <name type="synonym">Amphioxus</name>
    <dbReference type="NCBI Taxonomy" id="7739"/>
    <lineage>
        <taxon>Eukaryota</taxon>
        <taxon>Metazoa</taxon>
        <taxon>Chordata</taxon>
        <taxon>Cephalochordata</taxon>
        <taxon>Leptocardii</taxon>
        <taxon>Amphioxiformes</taxon>
        <taxon>Branchiostomatidae</taxon>
        <taxon>Branchiostoma</taxon>
    </lineage>
</organism>
<feature type="binding site" evidence="8">
    <location>
        <position position="1112"/>
    </location>
    <ligand>
        <name>Zn(2+)</name>
        <dbReference type="ChEBI" id="CHEBI:29105"/>
        <label>1</label>
    </ligand>
</feature>
<dbReference type="GeneID" id="118405865"/>
<sequence length="1220" mass="135621">MGCAPSIHVSQSGVVYCRDSDGGSNSPHPSGFSRSYHTHIHHGAVGPISIKTEATDGDPPTLVQTLAVKKERRGTITFEAETQTSRTNMKEQTGLPSQTEDMLGPMKVKKPALRILMVFAKEDSQSDTFWWACERLGYRCELARNSESALEAFLQKHHDLVIIDHRHSRNFDAEALCRSIRAIKSCEHAVVVAVTRKSPNEKEEPSILPLLNAGFNRRYTESTNLGACMNELLMLDHCEVRARNKLKACHALFTAIENVSEAIEICNQDHQLMYVNPGYERLTGFTSQEVIGKEKGLPKSDKNSPDLHDAINTQIKKGKSWEGTVYDHRKNGDSVQQHIHISPVLGHGGKITYYVTLRRSAGQTHTSGPLQDQAQVQGKQNVPTKDARRRSRVSQDYGVPKSRRDSSFDESVIGMWTRSSMIPKVDADALQALIDKVEGGPAPPGTVHRKCTKEELAGVAHYAAVAAVTERLEQFDSVGKAMVATEGDDKKAQSGDREKEAAKGGVRASSKEEKKELPEVGKTESGGSKKDGEETRRDGRKEQAEVERAESDGSKKASSDGEKKEQTEVERAESDGSKKANSDDKKKELAEVEKDGSGGSKKAASQEAVSQLAEGKEKDAVDRSSKDEKEQAVAEKAATGSEKVTSQELAGSDQLEEGKEKDVDGDKQEADSQEKDEGTEKSSLAGGSYLDVCEKVYFIVRVLIKCIEKLKTDSDLHLQSDCCRRKGSNEFNTRKSSLDIKSTHSGNSCFEGAGGRRRDSIARIHAMTIEAPITKVINIINAAQENCPINVVQALDKVLEILRSAELYSPQLTATPKDNDPVTSDLVEGLMTSGSRRRYSSDIALSKNVLPQFVPSSPHSHLPDIPPDVQAILDKEPQWDFDIIELERVTNKRPLLYLGMKIFSRFGVCEVLNCSEVTLRLWLQLVERNYHQINAYHNSTHAADVLHATAYFLDKDRISGILDNMNKVAALLAAVSHDVDHPGRTNSFLCNAGSELAILYNDVAVLESHHSALTFQLTWRDDRCNIFKNLSRDDYRMLRQQIIDMILATEMTRHFEHLSKFANSISKMGASARVEEDRLSSHSGGVATPEHDTLRTLENRTLITRMLIKCADIANPARPLDLCVEWAKRIAEEYCQQTDEEKDRGLPVVMPVFDRASCSIPKSQISFIDYFLTDMFDAWDAFVDTPSLITHLTRNYKYWKQQAEEAERRGESVTRLEDVE</sequence>
<evidence type="ECO:0000256" key="9">
    <source>
        <dbReference type="RuleBase" id="RU363067"/>
    </source>
</evidence>
<dbReference type="SUPFAM" id="SSF55785">
    <property type="entry name" value="PYP-like sensor domain (PAS domain)"/>
    <property type="match status" value="1"/>
</dbReference>
<dbReference type="PROSITE" id="PS51845">
    <property type="entry name" value="PDEASE_I_2"/>
    <property type="match status" value="1"/>
</dbReference>
<feature type="compositionally biased region" description="Basic and acidic residues" evidence="10">
    <location>
        <begin position="487"/>
        <end position="502"/>
    </location>
</feature>
<name>A0A9J7HPG9_BRAFL</name>
<dbReference type="Gene3D" id="3.30.450.20">
    <property type="entry name" value="PAS domain"/>
    <property type="match status" value="1"/>
</dbReference>
<proteinExistence type="inferred from homology"/>
<reference evidence="14" key="2">
    <citation type="submission" date="2025-08" db="UniProtKB">
        <authorList>
            <consortium name="RefSeq"/>
        </authorList>
    </citation>
    <scope>IDENTIFICATION</scope>
    <source>
        <strain evidence="14">S238N-H82</strain>
        <tissue evidence="14">Testes</tissue>
    </source>
</reference>
<feature type="region of interest" description="Disordered" evidence="10">
    <location>
        <begin position="486"/>
        <end position="683"/>
    </location>
</feature>
<dbReference type="Proteomes" id="UP000001554">
    <property type="component" value="Chromosome 2"/>
</dbReference>
<dbReference type="SUPFAM" id="SSF109604">
    <property type="entry name" value="HD-domain/PDEase-like"/>
    <property type="match status" value="1"/>
</dbReference>
<feature type="region of interest" description="Disordered" evidence="10">
    <location>
        <begin position="362"/>
        <end position="405"/>
    </location>
</feature>
<evidence type="ECO:0000256" key="7">
    <source>
        <dbReference type="PIRSR" id="PIRSR623088-2"/>
    </source>
</evidence>
<dbReference type="Gene3D" id="1.10.1300.10">
    <property type="entry name" value="3'5'-cyclic nucleotide phosphodiesterase, catalytic domain"/>
    <property type="match status" value="1"/>
</dbReference>
<evidence type="ECO:0000256" key="4">
    <source>
        <dbReference type="ARBA" id="ARBA00022801"/>
    </source>
</evidence>
<dbReference type="InterPro" id="IPR002073">
    <property type="entry name" value="PDEase_catalytic_dom"/>
</dbReference>
<dbReference type="GO" id="GO:0070374">
    <property type="term" value="P:positive regulation of ERK1 and ERK2 cascade"/>
    <property type="evidence" value="ECO:0000318"/>
    <property type="project" value="GO_Central"/>
</dbReference>
<dbReference type="SMART" id="SM00471">
    <property type="entry name" value="HDc"/>
    <property type="match status" value="1"/>
</dbReference>
<dbReference type="Pfam" id="PF00233">
    <property type="entry name" value="PDEase_I"/>
    <property type="match status" value="1"/>
</dbReference>
<keyword evidence="5" id="KW-0114">cAMP</keyword>
<comment type="similarity">
    <text evidence="2">Belongs to the cyclic nucleotide phosphodiesterase family. PDE8 subfamily.</text>
</comment>
<dbReference type="Pfam" id="PF23198">
    <property type="entry name" value="PDE8A_N"/>
    <property type="match status" value="1"/>
</dbReference>
<evidence type="ECO:0000313" key="14">
    <source>
        <dbReference type="RefSeq" id="XP_035661619.1"/>
    </source>
</evidence>
<feature type="binding site" evidence="7">
    <location>
        <begin position="937"/>
        <end position="941"/>
    </location>
    <ligand>
        <name>AMP</name>
        <dbReference type="ChEBI" id="CHEBI:456215"/>
    </ligand>
</feature>
<protein>
    <recommendedName>
        <fullName evidence="9">Phosphodiesterase</fullName>
        <ecNumber evidence="9">3.1.4.-</ecNumber>
    </recommendedName>
</protein>
<feature type="binding site" evidence="7">
    <location>
        <position position="978"/>
    </location>
    <ligand>
        <name>AMP</name>
        <dbReference type="ChEBI" id="CHEBI:456215"/>
    </ligand>
</feature>
<feature type="domain" description="PAS" evidence="11">
    <location>
        <begin position="255"/>
        <end position="293"/>
    </location>
</feature>
<dbReference type="SUPFAM" id="SSF52172">
    <property type="entry name" value="CheY-like"/>
    <property type="match status" value="1"/>
</dbReference>
<feature type="binding site" evidence="8">
    <location>
        <position position="941"/>
    </location>
    <ligand>
        <name>Zn(2+)</name>
        <dbReference type="ChEBI" id="CHEBI:29105"/>
        <label>1</label>
    </ligand>
</feature>
<evidence type="ECO:0000256" key="10">
    <source>
        <dbReference type="SAM" id="MobiDB-lite"/>
    </source>
</evidence>
<evidence type="ECO:0000259" key="12">
    <source>
        <dbReference type="PROSITE" id="PS51845"/>
    </source>
</evidence>
<evidence type="ECO:0000256" key="2">
    <source>
        <dbReference type="ARBA" id="ARBA00006437"/>
    </source>
</evidence>
<dbReference type="GO" id="GO:0046872">
    <property type="term" value="F:metal ion binding"/>
    <property type="evidence" value="ECO:0007669"/>
    <property type="project" value="UniProtKB-KW"/>
</dbReference>
<dbReference type="EC" id="3.1.4.-" evidence="9"/>
<evidence type="ECO:0000256" key="6">
    <source>
        <dbReference type="PIRSR" id="PIRSR623088-1"/>
    </source>
</evidence>